<sequence length="171" mass="18637">MQHVTPCPKPPVPVSATHLDADLARQVQQRMDFSHWPALIVRMPGADQAPILFGMIEAALQRGQPFALVADMAEYLSGPPETPEQRKSAALWLKQHRQAFFGLCRGNVYVLTDERARAALLASGRQQASASGLPIEAAATLEEALALAQQLLNKAGPLPQQNAQETKNNQR</sequence>
<dbReference type="EMBL" id="NSJF01000002">
    <property type="protein sequence ID" value="PAT35001.1"/>
    <property type="molecule type" value="Genomic_DNA"/>
</dbReference>
<dbReference type="RefSeq" id="WP_095549146.1">
    <property type="nucleotide sequence ID" value="NZ_NSJF01000002.1"/>
</dbReference>
<organism evidence="1 2">
    <name type="scientific">Vandammella animalimorsus</name>
    <dbReference type="NCBI Taxonomy" id="2029117"/>
    <lineage>
        <taxon>Bacteria</taxon>
        <taxon>Pseudomonadati</taxon>
        <taxon>Pseudomonadota</taxon>
        <taxon>Betaproteobacteria</taxon>
        <taxon>Burkholderiales</taxon>
        <taxon>Comamonadaceae</taxon>
        <taxon>Vandammella</taxon>
    </lineage>
</organism>
<evidence type="ECO:0000313" key="1">
    <source>
        <dbReference type="EMBL" id="PAT35001.1"/>
    </source>
</evidence>
<comment type="caution">
    <text evidence="1">The sequence shown here is derived from an EMBL/GenBank/DDBJ whole genome shotgun (WGS) entry which is preliminary data.</text>
</comment>
<name>A0A2A2AB64_9BURK</name>
<gene>
    <name evidence="1" type="ORF">CK620_03445</name>
</gene>
<dbReference type="Proteomes" id="UP000217999">
    <property type="component" value="Unassembled WGS sequence"/>
</dbReference>
<dbReference type="AlphaFoldDB" id="A0A2A2AB64"/>
<protein>
    <submittedName>
        <fullName evidence="1">Uncharacterized protein</fullName>
    </submittedName>
</protein>
<accession>A0A2A2AB64</accession>
<evidence type="ECO:0000313" key="2">
    <source>
        <dbReference type="Proteomes" id="UP000217999"/>
    </source>
</evidence>
<proteinExistence type="predicted"/>
<reference evidence="1 2" key="1">
    <citation type="submission" date="2017-08" db="EMBL/GenBank/DDBJ databases">
        <title>WGS of Clinical strains of the CDC Group NO-1 linked to zoonotic infections in humans.</title>
        <authorList>
            <person name="Bernier A.-M."/>
            <person name="Bernard K."/>
        </authorList>
    </citation>
    <scope>NUCLEOTIDE SEQUENCE [LARGE SCALE GENOMIC DNA]</scope>
    <source>
        <strain evidence="1 2">NML03-0146</strain>
    </source>
</reference>